<evidence type="ECO:0000313" key="3">
    <source>
        <dbReference type="Proteomes" id="UP000230179"/>
    </source>
</evidence>
<evidence type="ECO:0000313" key="2">
    <source>
        <dbReference type="EMBL" id="PIR82978.1"/>
    </source>
</evidence>
<dbReference type="Proteomes" id="UP000230179">
    <property type="component" value="Unassembled WGS sequence"/>
</dbReference>
<organism evidence="2 3">
    <name type="scientific">Candidatus Kaiserbacteria bacterium CG10_big_fil_rev_8_21_14_0_10_56_12</name>
    <dbReference type="NCBI Taxonomy" id="1974611"/>
    <lineage>
        <taxon>Bacteria</taxon>
        <taxon>Candidatus Kaiseribacteriota</taxon>
    </lineage>
</organism>
<protein>
    <recommendedName>
        <fullName evidence="1">Nudix hydrolase domain-containing protein</fullName>
    </recommendedName>
</protein>
<dbReference type="InterPro" id="IPR015797">
    <property type="entry name" value="NUDIX_hydrolase-like_dom_sf"/>
</dbReference>
<accession>A0A2H0U982</accession>
<dbReference type="InterPro" id="IPR000086">
    <property type="entry name" value="NUDIX_hydrolase_dom"/>
</dbReference>
<gene>
    <name evidence="2" type="ORF">COU19_02850</name>
</gene>
<dbReference type="EMBL" id="PFBL01000022">
    <property type="protein sequence ID" value="PIR82978.1"/>
    <property type="molecule type" value="Genomic_DNA"/>
</dbReference>
<sequence>MRTVIPQRFESIPDGATKVFEGVIFDVYQWPQELFDGTTKTFEMLKRPDTVKIIAVKNGKIVILEEQQPRTKQFYSLPGGRHDISTETERHAAERELLEETGMQFAQWKLLRATRPHVKIDWIVYIFLATDFMTQVSPELDGGEKIILTLKTLDEIREINARADRHDLGDCILDRVHSIQELIDLPAYHG</sequence>
<dbReference type="AlphaFoldDB" id="A0A2H0U982"/>
<comment type="caution">
    <text evidence="2">The sequence shown here is derived from an EMBL/GenBank/DDBJ whole genome shotgun (WGS) entry which is preliminary data.</text>
</comment>
<proteinExistence type="predicted"/>
<feature type="domain" description="Nudix hydrolase" evidence="1">
    <location>
        <begin position="46"/>
        <end position="187"/>
    </location>
</feature>
<dbReference type="Gene3D" id="3.90.79.10">
    <property type="entry name" value="Nucleoside Triphosphate Pyrophosphohydrolase"/>
    <property type="match status" value="1"/>
</dbReference>
<dbReference type="Pfam" id="PF00293">
    <property type="entry name" value="NUDIX"/>
    <property type="match status" value="1"/>
</dbReference>
<dbReference type="SUPFAM" id="SSF55811">
    <property type="entry name" value="Nudix"/>
    <property type="match status" value="1"/>
</dbReference>
<reference evidence="3" key="1">
    <citation type="submission" date="2017-09" db="EMBL/GenBank/DDBJ databases">
        <title>Depth-based differentiation of microbial function through sediment-hosted aquifers and enrichment of novel symbionts in the deep terrestrial subsurface.</title>
        <authorList>
            <person name="Probst A.J."/>
            <person name="Ladd B."/>
            <person name="Jarett J.K."/>
            <person name="Geller-Mcgrath D.E."/>
            <person name="Sieber C.M.K."/>
            <person name="Emerson J.B."/>
            <person name="Anantharaman K."/>
            <person name="Thomas B.C."/>
            <person name="Malmstrom R."/>
            <person name="Stieglmeier M."/>
            <person name="Klingl A."/>
            <person name="Woyke T."/>
            <person name="Ryan C.M."/>
            <person name="Banfield J.F."/>
        </authorList>
    </citation>
    <scope>NUCLEOTIDE SEQUENCE [LARGE SCALE GENOMIC DNA]</scope>
</reference>
<dbReference type="PROSITE" id="PS51462">
    <property type="entry name" value="NUDIX"/>
    <property type="match status" value="1"/>
</dbReference>
<evidence type="ECO:0000259" key="1">
    <source>
        <dbReference type="PROSITE" id="PS51462"/>
    </source>
</evidence>
<name>A0A2H0U982_9BACT</name>